<comment type="subcellular location">
    <subcellularLocation>
        <location evidence="1">Cell membrane</location>
        <topology evidence="1">Multi-pass membrane protein</topology>
    </subcellularLocation>
</comment>
<dbReference type="GO" id="GO:0006814">
    <property type="term" value="P:sodium ion transport"/>
    <property type="evidence" value="ECO:0007669"/>
    <property type="project" value="UniProtKB-KW"/>
</dbReference>
<feature type="transmembrane region" description="Helical" evidence="12">
    <location>
        <begin position="277"/>
        <end position="304"/>
    </location>
</feature>
<keyword evidence="4" id="KW-1003">Cell membrane</keyword>
<evidence type="ECO:0000256" key="7">
    <source>
        <dbReference type="ARBA" id="ARBA00023053"/>
    </source>
</evidence>
<dbReference type="Proteomes" id="UP000500938">
    <property type="component" value="Chromosome"/>
</dbReference>
<dbReference type="PROSITE" id="PS50283">
    <property type="entry name" value="NA_SOLUT_SYMP_3"/>
    <property type="match status" value="1"/>
</dbReference>
<protein>
    <submittedName>
        <fullName evidence="13">Sodium/solute symporter</fullName>
    </submittedName>
</protein>
<evidence type="ECO:0000256" key="3">
    <source>
        <dbReference type="ARBA" id="ARBA00022448"/>
    </source>
</evidence>
<feature type="transmembrane region" description="Helical" evidence="12">
    <location>
        <begin position="376"/>
        <end position="395"/>
    </location>
</feature>
<gene>
    <name evidence="13" type="ORF">HKW67_04300</name>
</gene>
<dbReference type="GO" id="GO:0015293">
    <property type="term" value="F:symporter activity"/>
    <property type="evidence" value="ECO:0007669"/>
    <property type="project" value="TreeGrafter"/>
</dbReference>
<evidence type="ECO:0000256" key="5">
    <source>
        <dbReference type="ARBA" id="ARBA00022692"/>
    </source>
</evidence>
<keyword evidence="3" id="KW-0813">Transport</keyword>
<feature type="transmembrane region" description="Helical" evidence="12">
    <location>
        <begin position="158"/>
        <end position="176"/>
    </location>
</feature>
<feature type="transmembrane region" description="Helical" evidence="12">
    <location>
        <begin position="435"/>
        <end position="456"/>
    </location>
</feature>
<evidence type="ECO:0000256" key="11">
    <source>
        <dbReference type="RuleBase" id="RU362091"/>
    </source>
</evidence>
<evidence type="ECO:0000256" key="12">
    <source>
        <dbReference type="SAM" id="Phobius"/>
    </source>
</evidence>
<feature type="transmembrane region" description="Helical" evidence="12">
    <location>
        <begin position="476"/>
        <end position="494"/>
    </location>
</feature>
<keyword evidence="5 12" id="KW-0812">Transmembrane</keyword>
<dbReference type="AlphaFoldDB" id="A0A6M4IPD2"/>
<organism evidence="13 14">
    <name type="scientific">Gemmatimonas groenlandica</name>
    <dbReference type="NCBI Taxonomy" id="2732249"/>
    <lineage>
        <taxon>Bacteria</taxon>
        <taxon>Pseudomonadati</taxon>
        <taxon>Gemmatimonadota</taxon>
        <taxon>Gemmatimonadia</taxon>
        <taxon>Gemmatimonadales</taxon>
        <taxon>Gemmatimonadaceae</taxon>
        <taxon>Gemmatimonas</taxon>
    </lineage>
</organism>
<evidence type="ECO:0000256" key="6">
    <source>
        <dbReference type="ARBA" id="ARBA00022989"/>
    </source>
</evidence>
<dbReference type="Pfam" id="PF00474">
    <property type="entry name" value="SSF"/>
    <property type="match status" value="1"/>
</dbReference>
<feature type="transmembrane region" description="Helical" evidence="12">
    <location>
        <begin position="324"/>
        <end position="341"/>
    </location>
</feature>
<keyword evidence="14" id="KW-1185">Reference proteome</keyword>
<dbReference type="PANTHER" id="PTHR42985">
    <property type="entry name" value="SODIUM-COUPLED MONOCARBOXYLATE TRANSPORTER"/>
    <property type="match status" value="1"/>
</dbReference>
<feature type="transmembrane region" description="Helical" evidence="12">
    <location>
        <begin position="132"/>
        <end position="152"/>
    </location>
</feature>
<evidence type="ECO:0000256" key="9">
    <source>
        <dbReference type="ARBA" id="ARBA00023136"/>
    </source>
</evidence>
<dbReference type="EMBL" id="CP053085">
    <property type="protein sequence ID" value="QJR34792.1"/>
    <property type="molecule type" value="Genomic_DNA"/>
</dbReference>
<dbReference type="InterPro" id="IPR051163">
    <property type="entry name" value="Sodium:Solute_Symporter_SSF"/>
</dbReference>
<keyword evidence="10" id="KW-0739">Sodium transport</keyword>
<name>A0A6M4IPD2_9BACT</name>
<evidence type="ECO:0000256" key="8">
    <source>
        <dbReference type="ARBA" id="ARBA00023065"/>
    </source>
</evidence>
<evidence type="ECO:0000313" key="13">
    <source>
        <dbReference type="EMBL" id="QJR34792.1"/>
    </source>
</evidence>
<dbReference type="InterPro" id="IPR001734">
    <property type="entry name" value="Na/solute_symporter"/>
</dbReference>
<evidence type="ECO:0000256" key="1">
    <source>
        <dbReference type="ARBA" id="ARBA00004651"/>
    </source>
</evidence>
<dbReference type="NCBIfam" id="TIGR00813">
    <property type="entry name" value="sss"/>
    <property type="match status" value="1"/>
</dbReference>
<feature type="transmembrane region" description="Helical" evidence="12">
    <location>
        <begin position="47"/>
        <end position="70"/>
    </location>
</feature>
<keyword evidence="8" id="KW-0406">Ion transport</keyword>
<feature type="transmembrane region" description="Helical" evidence="12">
    <location>
        <begin position="401"/>
        <end position="423"/>
    </location>
</feature>
<sequence>MTGRFNLLDLLVLLLYLGGTTALGMWIGRTQRSTSDYFVADRAIPWWAVMFSIVASETSALTFISIPGLAYTGNLGFLEVVAGYIVGRIVVAYTLLPRYFAGNLVTAYALLETRFGLGTRRFTSIVFMITRAMADAVRVFATAIPVALIIGPVMPKEYTMPAAIVVLGVLTVIYTYRGGMKAVVWTELLQASIYLMGGISAIVLIGQAVDGGWTTILAQAGAAGKLQGIDWYTGFDRPHTMFAGIIGGAFLAMASHGTDQIIVQRLLSSRSLKQAQVAIIGSGFAVFAQMALFLMVGLGLWVVYGGQTFATADQIFPTFIIERMPHGLIGLIVAAIIAATMSTHSGAINALAASSTYDIYLPFTGRSADDPRTLRVSKLFALAWGVALTAGALMFKEQGTPVVVIALSIASFTQGGLLGGFFLGIFWSRAIQRDAILGMSVGISCMAFIVFAKQIVAAYPSMEPTLHGVASIAWPWYVLIGLSITFVTGVLSSFTHPAPAAPRAIQGNRS</sequence>
<evidence type="ECO:0000256" key="4">
    <source>
        <dbReference type="ARBA" id="ARBA00022475"/>
    </source>
</evidence>
<feature type="transmembrane region" description="Helical" evidence="12">
    <location>
        <begin position="188"/>
        <end position="209"/>
    </location>
</feature>
<reference evidence="13 14" key="1">
    <citation type="submission" date="2020-05" db="EMBL/GenBank/DDBJ databases">
        <title>Complete genome sequence of Gemmatimonas greenlandica TET16.</title>
        <authorList>
            <person name="Zeng Y."/>
        </authorList>
    </citation>
    <scope>NUCLEOTIDE SEQUENCE [LARGE SCALE GENOMIC DNA]</scope>
    <source>
        <strain evidence="13 14">TET16</strain>
    </source>
</reference>
<keyword evidence="9 12" id="KW-0472">Membrane</keyword>
<dbReference type="GO" id="GO:0005886">
    <property type="term" value="C:plasma membrane"/>
    <property type="evidence" value="ECO:0007669"/>
    <property type="project" value="UniProtKB-SubCell"/>
</dbReference>
<accession>A0A6M4IPD2</accession>
<evidence type="ECO:0000313" key="14">
    <source>
        <dbReference type="Proteomes" id="UP000500938"/>
    </source>
</evidence>
<feature type="transmembrane region" description="Helical" evidence="12">
    <location>
        <begin position="239"/>
        <end position="256"/>
    </location>
</feature>
<feature type="transmembrane region" description="Helical" evidence="12">
    <location>
        <begin position="6"/>
        <end position="27"/>
    </location>
</feature>
<dbReference type="PANTHER" id="PTHR42985:SF47">
    <property type="entry name" value="INTEGRAL MEMBRANE TRANSPORT PROTEIN"/>
    <property type="match status" value="1"/>
</dbReference>
<dbReference type="KEGG" id="ggr:HKW67_04300"/>
<proteinExistence type="inferred from homology"/>
<evidence type="ECO:0000256" key="10">
    <source>
        <dbReference type="ARBA" id="ARBA00023201"/>
    </source>
</evidence>
<comment type="similarity">
    <text evidence="2 11">Belongs to the sodium:solute symporter (SSF) (TC 2.A.21) family.</text>
</comment>
<feature type="transmembrane region" description="Helical" evidence="12">
    <location>
        <begin position="90"/>
        <end position="111"/>
    </location>
</feature>
<keyword evidence="6 12" id="KW-1133">Transmembrane helix</keyword>
<dbReference type="InterPro" id="IPR038377">
    <property type="entry name" value="Na/Glc_symporter_sf"/>
</dbReference>
<evidence type="ECO:0000256" key="2">
    <source>
        <dbReference type="ARBA" id="ARBA00006434"/>
    </source>
</evidence>
<dbReference type="CDD" id="cd11493">
    <property type="entry name" value="SLC5sbd_NIS-like_u1"/>
    <property type="match status" value="1"/>
</dbReference>
<dbReference type="Gene3D" id="1.20.1730.10">
    <property type="entry name" value="Sodium/glucose cotransporter"/>
    <property type="match status" value="1"/>
</dbReference>
<keyword evidence="7" id="KW-0915">Sodium</keyword>
<dbReference type="RefSeq" id="WP_171224220.1">
    <property type="nucleotide sequence ID" value="NZ_CP053085.1"/>
</dbReference>